<accession>A0A1Y5X7K8</accession>
<gene>
    <name evidence="2" type="ORF">SAMN05661093_01751</name>
</gene>
<reference evidence="2 3" key="1">
    <citation type="submission" date="2017-04" db="EMBL/GenBank/DDBJ databases">
        <authorList>
            <person name="Afonso C.L."/>
            <person name="Miller P.J."/>
            <person name="Scott M.A."/>
            <person name="Spackman E."/>
            <person name="Goraichik I."/>
            <person name="Dimitrov K.M."/>
            <person name="Suarez D.L."/>
            <person name="Swayne D.E."/>
        </authorList>
    </citation>
    <scope>NUCLEOTIDE SEQUENCE [LARGE SCALE GENOMIC DNA]</scope>
    <source>
        <strain evidence="2 3">DSM 43828</strain>
    </source>
</reference>
<keyword evidence="3" id="KW-1185">Reference proteome</keyword>
<dbReference type="RefSeq" id="WP_200825459.1">
    <property type="nucleotide sequence ID" value="NZ_FWXV01000001.1"/>
</dbReference>
<name>A0A1Y5X7K8_KIBAR</name>
<organism evidence="2 3">
    <name type="scientific">Kibdelosporangium aridum</name>
    <dbReference type="NCBI Taxonomy" id="2030"/>
    <lineage>
        <taxon>Bacteria</taxon>
        <taxon>Bacillati</taxon>
        <taxon>Actinomycetota</taxon>
        <taxon>Actinomycetes</taxon>
        <taxon>Pseudonocardiales</taxon>
        <taxon>Pseudonocardiaceae</taxon>
        <taxon>Kibdelosporangium</taxon>
    </lineage>
</organism>
<evidence type="ECO:0000313" key="3">
    <source>
        <dbReference type="Proteomes" id="UP000192674"/>
    </source>
</evidence>
<dbReference type="AlphaFoldDB" id="A0A1Y5X7K8"/>
<sequence>MILDITNPDHVAALAARVPHRCLRFLPDRMLDRMTTSDLRKHYPAETRGRTTAAHTN</sequence>
<dbReference type="EMBL" id="FWXV01000001">
    <property type="protein sequence ID" value="SMC73097.1"/>
    <property type="molecule type" value="Genomic_DNA"/>
</dbReference>
<protein>
    <submittedName>
        <fullName evidence="2">Uncharacterized protein</fullName>
    </submittedName>
</protein>
<evidence type="ECO:0000313" key="2">
    <source>
        <dbReference type="EMBL" id="SMC73097.1"/>
    </source>
</evidence>
<feature type="compositionally biased region" description="Basic and acidic residues" evidence="1">
    <location>
        <begin position="38"/>
        <end position="49"/>
    </location>
</feature>
<proteinExistence type="predicted"/>
<dbReference type="Proteomes" id="UP000192674">
    <property type="component" value="Unassembled WGS sequence"/>
</dbReference>
<feature type="region of interest" description="Disordered" evidence="1">
    <location>
        <begin position="37"/>
        <end position="57"/>
    </location>
</feature>
<evidence type="ECO:0000256" key="1">
    <source>
        <dbReference type="SAM" id="MobiDB-lite"/>
    </source>
</evidence>